<dbReference type="GO" id="GO:0035770">
    <property type="term" value="C:ribonucleoprotein granule"/>
    <property type="evidence" value="ECO:0007669"/>
    <property type="project" value="TreeGrafter"/>
</dbReference>
<dbReference type="InterPro" id="IPR013584">
    <property type="entry name" value="RAP"/>
</dbReference>
<dbReference type="CDD" id="cd23739">
    <property type="entry name" value="TBRG4-like_N"/>
    <property type="match status" value="1"/>
</dbReference>
<accession>A0AAD7RH42</accession>
<dbReference type="GO" id="GO:0044528">
    <property type="term" value="P:regulation of mitochondrial mRNA stability"/>
    <property type="evidence" value="ECO:0007669"/>
    <property type="project" value="InterPro"/>
</dbReference>
<dbReference type="GO" id="GO:0005759">
    <property type="term" value="C:mitochondrial matrix"/>
    <property type="evidence" value="ECO:0007669"/>
    <property type="project" value="TreeGrafter"/>
</dbReference>
<dbReference type="Pfam" id="PF06743">
    <property type="entry name" value="FAST_1"/>
    <property type="match status" value="1"/>
</dbReference>
<dbReference type="EMBL" id="JAINUG010000282">
    <property type="protein sequence ID" value="KAJ8383950.1"/>
    <property type="molecule type" value="Genomic_DNA"/>
</dbReference>
<evidence type="ECO:0000259" key="4">
    <source>
        <dbReference type="PROSITE" id="PS51286"/>
    </source>
</evidence>
<evidence type="ECO:0000313" key="6">
    <source>
        <dbReference type="Proteomes" id="UP001221898"/>
    </source>
</evidence>
<keyword evidence="6" id="KW-1185">Reference proteome</keyword>
<comment type="subcellular location">
    <subcellularLocation>
        <location evidence="1">Mitochondrion</location>
    </subcellularLocation>
</comment>
<feature type="region of interest" description="Disordered" evidence="3">
    <location>
        <begin position="28"/>
        <end position="60"/>
    </location>
</feature>
<sequence length="622" mass="69699">MHTAALQGQFAMETPRCRGNSVRYYTQDGPGWQGQHGSKGQSLGSQYLDDAADPSSSLPEESALTVPCAQTEKQVPFYAQLKECHSPTDVLDLVGRYTLTVGRVSNSLTRIWMTTKKMSEEQKRYERRLMFEHPVFRQLCDCAMVSASRMRSNDAVFSLLAVVKLGLPQTSRVVQTLLRAVQESLNEFDERSLSVLASCLDSMESSQNVDALRDGLRLVVEDRVPGIQSVMALQSLMRCVGRDAPMALKWKLEKKALAMVEQFSLPNAQYMLTTLAAMNLYSKPLLSICSKNIAENIYGIPTFRLLNVLKACRELRYRDLHLLSALAEYLTSTFDIWDNKQLVLFLLLFKDLGFRPVELLDKFLEKVIQNPSALTQKDVLSLLKISSQLNHVSPCHQQEFLESVTHGFESYLPKMAPADLLRGVFFLCILGHFPLAPLQRLLRRDILDELLAPGGQFLTANQRKLHYVGLCLRLDRPPLPQALAVPDDIAYPPHTGHLVNQGLVKMIQSIVGAGVLEEGVVLENTYFIDCLITLPLQRTDESSPSEGEPCRRVAVLWAPSWFFCLGTPHPQGRLAVMIRHLKALGYRPVVVPEHEFEPLSEEERVETLRELISAAAGGEGPL</sequence>
<feature type="compositionally biased region" description="Polar residues" evidence="3">
    <location>
        <begin position="35"/>
        <end position="45"/>
    </location>
</feature>
<dbReference type="InterPro" id="IPR050870">
    <property type="entry name" value="FAST_kinase"/>
</dbReference>
<dbReference type="Proteomes" id="UP001221898">
    <property type="component" value="Unassembled WGS sequence"/>
</dbReference>
<evidence type="ECO:0000256" key="2">
    <source>
        <dbReference type="ARBA" id="ARBA00023128"/>
    </source>
</evidence>
<dbReference type="GO" id="GO:0000963">
    <property type="term" value="P:mitochondrial RNA processing"/>
    <property type="evidence" value="ECO:0007669"/>
    <property type="project" value="TreeGrafter"/>
</dbReference>
<dbReference type="PANTHER" id="PTHR21228">
    <property type="entry name" value="FAST LEU-RICH DOMAIN-CONTAINING"/>
    <property type="match status" value="1"/>
</dbReference>
<reference evidence="5" key="1">
    <citation type="journal article" date="2023" name="Science">
        <title>Genome structures resolve the early diversification of teleost fishes.</title>
        <authorList>
            <person name="Parey E."/>
            <person name="Louis A."/>
            <person name="Montfort J."/>
            <person name="Bouchez O."/>
            <person name="Roques C."/>
            <person name="Iampietro C."/>
            <person name="Lluch J."/>
            <person name="Castinel A."/>
            <person name="Donnadieu C."/>
            <person name="Desvignes T."/>
            <person name="Floi Bucao C."/>
            <person name="Jouanno E."/>
            <person name="Wen M."/>
            <person name="Mejri S."/>
            <person name="Dirks R."/>
            <person name="Jansen H."/>
            <person name="Henkel C."/>
            <person name="Chen W.J."/>
            <person name="Zahm M."/>
            <person name="Cabau C."/>
            <person name="Klopp C."/>
            <person name="Thompson A.W."/>
            <person name="Robinson-Rechavi M."/>
            <person name="Braasch I."/>
            <person name="Lecointre G."/>
            <person name="Bobe J."/>
            <person name="Postlethwait J.H."/>
            <person name="Berthelot C."/>
            <person name="Roest Crollius H."/>
            <person name="Guiguen Y."/>
        </authorList>
    </citation>
    <scope>NUCLEOTIDE SEQUENCE</scope>
    <source>
        <strain evidence="5">NC1722</strain>
    </source>
</reference>
<protein>
    <recommendedName>
        <fullName evidence="4">RAP domain-containing protein</fullName>
    </recommendedName>
</protein>
<comment type="caution">
    <text evidence="5">The sequence shown here is derived from an EMBL/GenBank/DDBJ whole genome shotgun (WGS) entry which is preliminary data.</text>
</comment>
<dbReference type="PANTHER" id="PTHR21228:SF1">
    <property type="entry name" value="FAST KINASE DOMAIN-CONTAINING PROTEIN 2, MITOCHONDRIAL"/>
    <property type="match status" value="1"/>
</dbReference>
<evidence type="ECO:0000256" key="1">
    <source>
        <dbReference type="ARBA" id="ARBA00004173"/>
    </source>
</evidence>
<feature type="domain" description="RAP" evidence="4">
    <location>
        <begin position="553"/>
        <end position="610"/>
    </location>
</feature>
<organism evidence="5 6">
    <name type="scientific">Aldrovandia affinis</name>
    <dbReference type="NCBI Taxonomy" id="143900"/>
    <lineage>
        <taxon>Eukaryota</taxon>
        <taxon>Metazoa</taxon>
        <taxon>Chordata</taxon>
        <taxon>Craniata</taxon>
        <taxon>Vertebrata</taxon>
        <taxon>Euteleostomi</taxon>
        <taxon>Actinopterygii</taxon>
        <taxon>Neopterygii</taxon>
        <taxon>Teleostei</taxon>
        <taxon>Notacanthiformes</taxon>
        <taxon>Halosauridae</taxon>
        <taxon>Aldrovandia</taxon>
    </lineage>
</organism>
<dbReference type="AlphaFoldDB" id="A0AAD7RH42"/>
<dbReference type="PROSITE" id="PS51286">
    <property type="entry name" value="RAP"/>
    <property type="match status" value="1"/>
</dbReference>
<gene>
    <name evidence="5" type="ORF">AAFF_G00213190</name>
</gene>
<dbReference type="InterPro" id="IPR010622">
    <property type="entry name" value="FAST_Leu-rich"/>
</dbReference>
<name>A0AAD7RH42_9TELE</name>
<keyword evidence="2" id="KW-0496">Mitochondrion</keyword>
<dbReference type="SMART" id="SM00952">
    <property type="entry name" value="RAP"/>
    <property type="match status" value="1"/>
</dbReference>
<dbReference type="GO" id="GO:0003723">
    <property type="term" value="F:RNA binding"/>
    <property type="evidence" value="ECO:0007669"/>
    <property type="project" value="TreeGrafter"/>
</dbReference>
<evidence type="ECO:0000256" key="3">
    <source>
        <dbReference type="SAM" id="MobiDB-lite"/>
    </source>
</evidence>
<proteinExistence type="predicted"/>
<evidence type="ECO:0000313" key="5">
    <source>
        <dbReference type="EMBL" id="KAJ8383950.1"/>
    </source>
</evidence>